<sequence>MANLHLAAFGPETLALLIPITALLIPIVAILVRHQQKMAEIIHSSPKFDPGLNAQIDSLRREILELRRLVHQQTIDMDSLKSLTGGRNDVVRSEETRAPNG</sequence>
<feature type="transmembrane region" description="Helical" evidence="1">
    <location>
        <begin position="14"/>
        <end position="32"/>
    </location>
</feature>
<accession>A0A809RHV4</accession>
<keyword evidence="1" id="KW-0472">Membrane</keyword>
<evidence type="ECO:0000313" key="2">
    <source>
        <dbReference type="EMBL" id="BBO24075.1"/>
    </source>
</evidence>
<organism evidence="2 3">
    <name type="scientific">Candidatus Nitrosymbiomonas proteolyticus</name>
    <dbReference type="NCBI Taxonomy" id="2608984"/>
    <lineage>
        <taxon>Bacteria</taxon>
        <taxon>Bacillati</taxon>
        <taxon>Armatimonadota</taxon>
        <taxon>Armatimonadota incertae sedis</taxon>
        <taxon>Candidatus Nitrosymbiomonas</taxon>
    </lineage>
</organism>
<dbReference type="KEGG" id="npy:NPRO_16700"/>
<evidence type="ECO:0008006" key="4">
    <source>
        <dbReference type="Google" id="ProtNLM"/>
    </source>
</evidence>
<reference evidence="2" key="1">
    <citation type="journal article" name="DNA Res.">
        <title>The physiological potential of anammox bacteria as revealed by their core genome structure.</title>
        <authorList>
            <person name="Okubo T."/>
            <person name="Toyoda A."/>
            <person name="Fukuhara K."/>
            <person name="Uchiyama I."/>
            <person name="Harigaya Y."/>
            <person name="Kuroiwa M."/>
            <person name="Suzuki T."/>
            <person name="Murakami Y."/>
            <person name="Suwa Y."/>
            <person name="Takami H."/>
        </authorList>
    </citation>
    <scope>NUCLEOTIDE SEQUENCE</scope>
    <source>
        <strain evidence="2">317325-2</strain>
    </source>
</reference>
<dbReference type="AlphaFoldDB" id="A0A809RHV4"/>
<evidence type="ECO:0000256" key="1">
    <source>
        <dbReference type="SAM" id="Phobius"/>
    </source>
</evidence>
<keyword evidence="1" id="KW-0812">Transmembrane</keyword>
<dbReference type="Proteomes" id="UP000662873">
    <property type="component" value="Chromosome"/>
</dbReference>
<name>A0A809RHV4_9BACT</name>
<keyword evidence="1" id="KW-1133">Transmembrane helix</keyword>
<proteinExistence type="predicted"/>
<gene>
    <name evidence="2" type="ORF">NPRO_16700</name>
</gene>
<dbReference type="EMBL" id="AP021858">
    <property type="protein sequence ID" value="BBO24075.1"/>
    <property type="molecule type" value="Genomic_DNA"/>
</dbReference>
<evidence type="ECO:0000313" key="3">
    <source>
        <dbReference type="Proteomes" id="UP000662873"/>
    </source>
</evidence>
<protein>
    <recommendedName>
        <fullName evidence="4">Phage shock protein B</fullName>
    </recommendedName>
</protein>